<accession>A0A391P3Z3</accession>
<dbReference type="Pfam" id="PF14196">
    <property type="entry name" value="ATC_hydrolase"/>
    <property type="match status" value="1"/>
</dbReference>
<dbReference type="RefSeq" id="WP_170141695.1">
    <property type="nucleotide sequence ID" value="NZ_BHGK01000001.1"/>
</dbReference>
<keyword evidence="2" id="KW-1185">Reference proteome</keyword>
<name>A0A391P3Z3_9FIRM</name>
<sequence>METIYDVPVLLRREIEALMVKPFLDAFEKELGHEKTYEIVEKVIAEIAFEQGKDYAVVLGGNGIDALMGQAESWSANDALDVDMKVENETDCYMTVKRCAYVDMYDRIGMKDLGATLSCLRDEYFYEGMNPEIKMSRSKTLMSGGDCCDFCLRFPKQKD</sequence>
<proteinExistence type="predicted"/>
<gene>
    <name evidence="1" type="ORF">KGMB01110_12720</name>
</gene>
<evidence type="ECO:0000313" key="2">
    <source>
        <dbReference type="Proteomes" id="UP000265643"/>
    </source>
</evidence>
<dbReference type="AlphaFoldDB" id="A0A391P3Z3"/>
<evidence type="ECO:0008006" key="3">
    <source>
        <dbReference type="Google" id="ProtNLM"/>
    </source>
</evidence>
<evidence type="ECO:0000313" key="1">
    <source>
        <dbReference type="EMBL" id="GCA66836.1"/>
    </source>
</evidence>
<comment type="caution">
    <text evidence="1">The sequence shown here is derived from an EMBL/GenBank/DDBJ whole genome shotgun (WGS) entry which is preliminary data.</text>
</comment>
<dbReference type="Proteomes" id="UP000265643">
    <property type="component" value="Unassembled WGS sequence"/>
</dbReference>
<dbReference type="EMBL" id="BHGK01000001">
    <property type="protein sequence ID" value="GCA66836.1"/>
    <property type="molecule type" value="Genomic_DNA"/>
</dbReference>
<protein>
    <recommendedName>
        <fullName evidence="3">L-2-amino-thiazoline-4-carboxylic acid hydrolase</fullName>
    </recommendedName>
</protein>
<organism evidence="1 2">
    <name type="scientific">Mediterraneibacter butyricigenes</name>
    <dbReference type="NCBI Taxonomy" id="2316025"/>
    <lineage>
        <taxon>Bacteria</taxon>
        <taxon>Bacillati</taxon>
        <taxon>Bacillota</taxon>
        <taxon>Clostridia</taxon>
        <taxon>Lachnospirales</taxon>
        <taxon>Lachnospiraceae</taxon>
        <taxon>Mediterraneibacter</taxon>
    </lineage>
</organism>
<dbReference type="InterPro" id="IPR026002">
    <property type="entry name" value="ATC_hydrolase-like"/>
</dbReference>
<reference evidence="2" key="1">
    <citation type="submission" date="2018-09" db="EMBL/GenBank/DDBJ databases">
        <title>Draft Genome Sequence of Mediterraneibacter sp. KCTC 15684.</title>
        <authorList>
            <person name="Kim J.S."/>
            <person name="Han K.I."/>
            <person name="Suh M.K."/>
            <person name="Lee K.C."/>
            <person name="Eom M.K."/>
            <person name="Lee J.H."/>
            <person name="Park S.H."/>
            <person name="Kang S.W."/>
            <person name="Park J.E."/>
            <person name="Oh B.S."/>
            <person name="Yu S.Y."/>
            <person name="Choi S.H."/>
            <person name="Lee D.H."/>
            <person name="Yoon H."/>
            <person name="Kim B."/>
            <person name="Yang S.J."/>
            <person name="Lee J.S."/>
        </authorList>
    </citation>
    <scope>NUCLEOTIDE SEQUENCE [LARGE SCALE GENOMIC DNA]</scope>
    <source>
        <strain evidence="2">KCTC 15684</strain>
    </source>
</reference>